<evidence type="ECO:0000313" key="2">
    <source>
        <dbReference type="Proteomes" id="UP000215914"/>
    </source>
</evidence>
<dbReference type="Proteomes" id="UP000215914">
    <property type="component" value="Unassembled WGS sequence"/>
</dbReference>
<accession>A0A9K3EF22</accession>
<reference evidence="1" key="1">
    <citation type="journal article" date="2017" name="Nature">
        <title>The sunflower genome provides insights into oil metabolism, flowering and Asterid evolution.</title>
        <authorList>
            <person name="Badouin H."/>
            <person name="Gouzy J."/>
            <person name="Grassa C.J."/>
            <person name="Murat F."/>
            <person name="Staton S.E."/>
            <person name="Cottret L."/>
            <person name="Lelandais-Briere C."/>
            <person name="Owens G.L."/>
            <person name="Carrere S."/>
            <person name="Mayjonade B."/>
            <person name="Legrand L."/>
            <person name="Gill N."/>
            <person name="Kane N.C."/>
            <person name="Bowers J.E."/>
            <person name="Hubner S."/>
            <person name="Bellec A."/>
            <person name="Berard A."/>
            <person name="Berges H."/>
            <person name="Blanchet N."/>
            <person name="Boniface M.C."/>
            <person name="Brunel D."/>
            <person name="Catrice O."/>
            <person name="Chaidir N."/>
            <person name="Claudel C."/>
            <person name="Donnadieu C."/>
            <person name="Faraut T."/>
            <person name="Fievet G."/>
            <person name="Helmstetter N."/>
            <person name="King M."/>
            <person name="Knapp S.J."/>
            <person name="Lai Z."/>
            <person name="Le Paslier M.C."/>
            <person name="Lippi Y."/>
            <person name="Lorenzon L."/>
            <person name="Mandel J.R."/>
            <person name="Marage G."/>
            <person name="Marchand G."/>
            <person name="Marquand E."/>
            <person name="Bret-Mestries E."/>
            <person name="Morien E."/>
            <person name="Nambeesan S."/>
            <person name="Nguyen T."/>
            <person name="Pegot-Espagnet P."/>
            <person name="Pouilly N."/>
            <person name="Raftis F."/>
            <person name="Sallet E."/>
            <person name="Schiex T."/>
            <person name="Thomas J."/>
            <person name="Vandecasteele C."/>
            <person name="Vares D."/>
            <person name="Vear F."/>
            <person name="Vautrin S."/>
            <person name="Crespi M."/>
            <person name="Mangin B."/>
            <person name="Burke J.M."/>
            <person name="Salse J."/>
            <person name="Munos S."/>
            <person name="Vincourt P."/>
            <person name="Rieseberg L.H."/>
            <person name="Langlade N.B."/>
        </authorList>
    </citation>
    <scope>NUCLEOTIDE SEQUENCE</scope>
    <source>
        <tissue evidence="1">Leaves</tissue>
    </source>
</reference>
<evidence type="ECO:0000313" key="1">
    <source>
        <dbReference type="EMBL" id="KAF5772372.1"/>
    </source>
</evidence>
<organism evidence="1 2">
    <name type="scientific">Helianthus annuus</name>
    <name type="common">Common sunflower</name>
    <dbReference type="NCBI Taxonomy" id="4232"/>
    <lineage>
        <taxon>Eukaryota</taxon>
        <taxon>Viridiplantae</taxon>
        <taxon>Streptophyta</taxon>
        <taxon>Embryophyta</taxon>
        <taxon>Tracheophyta</taxon>
        <taxon>Spermatophyta</taxon>
        <taxon>Magnoliopsida</taxon>
        <taxon>eudicotyledons</taxon>
        <taxon>Gunneridae</taxon>
        <taxon>Pentapetalae</taxon>
        <taxon>asterids</taxon>
        <taxon>campanulids</taxon>
        <taxon>Asterales</taxon>
        <taxon>Asteraceae</taxon>
        <taxon>Asteroideae</taxon>
        <taxon>Heliantheae alliance</taxon>
        <taxon>Heliantheae</taxon>
        <taxon>Helianthus</taxon>
    </lineage>
</organism>
<dbReference type="EMBL" id="MNCJ02000328">
    <property type="protein sequence ID" value="KAF5772372.1"/>
    <property type="molecule type" value="Genomic_DNA"/>
</dbReference>
<proteinExistence type="predicted"/>
<reference evidence="1" key="2">
    <citation type="submission" date="2020-06" db="EMBL/GenBank/DDBJ databases">
        <title>Helianthus annuus Genome sequencing and assembly Release 2.</title>
        <authorList>
            <person name="Gouzy J."/>
            <person name="Langlade N."/>
            <person name="Munos S."/>
        </authorList>
    </citation>
    <scope>NUCLEOTIDE SEQUENCE</scope>
    <source>
        <tissue evidence="1">Leaves</tissue>
    </source>
</reference>
<keyword evidence="2" id="KW-1185">Reference proteome</keyword>
<protein>
    <submittedName>
        <fullName evidence="1">Uncharacterized protein</fullName>
    </submittedName>
</protein>
<sequence length="69" mass="8085">MMLVDRYVAENRLAPTVVANRSSDRFFHRYVFDPKLIVFLFQDRVFMALKLSLNQCDQTSNNVSCKLVI</sequence>
<gene>
    <name evidence="1" type="ORF">HanXRQr2_Chr13g0576101</name>
</gene>
<dbReference type="Gramene" id="mRNA:HanXRQr2_Chr13g0576101">
    <property type="protein sequence ID" value="CDS:HanXRQr2_Chr13g0576101.1"/>
    <property type="gene ID" value="HanXRQr2_Chr13g0576101"/>
</dbReference>
<comment type="caution">
    <text evidence="1">The sequence shown here is derived from an EMBL/GenBank/DDBJ whole genome shotgun (WGS) entry which is preliminary data.</text>
</comment>
<name>A0A9K3EF22_HELAN</name>
<dbReference type="AlphaFoldDB" id="A0A9K3EF22"/>